<accession>A0A1G2KUU9</accession>
<evidence type="ECO:0008006" key="5">
    <source>
        <dbReference type="Google" id="ProtNLM"/>
    </source>
</evidence>
<gene>
    <name evidence="3" type="ORF">A3C16_01855</name>
</gene>
<feature type="region of interest" description="Disordered" evidence="1">
    <location>
        <begin position="55"/>
        <end position="83"/>
    </location>
</feature>
<dbReference type="SUPFAM" id="SSF69304">
    <property type="entry name" value="Tricorn protease N-terminal domain"/>
    <property type="match status" value="1"/>
</dbReference>
<evidence type="ECO:0000313" key="4">
    <source>
        <dbReference type="Proteomes" id="UP000177811"/>
    </source>
</evidence>
<dbReference type="InterPro" id="IPR011042">
    <property type="entry name" value="6-blade_b-propeller_TolB-like"/>
</dbReference>
<dbReference type="Gene3D" id="2.120.10.30">
    <property type="entry name" value="TolB, C-terminal domain"/>
    <property type="match status" value="1"/>
</dbReference>
<dbReference type="Proteomes" id="UP000177811">
    <property type="component" value="Unassembled WGS sequence"/>
</dbReference>
<keyword evidence="2" id="KW-0472">Membrane</keyword>
<name>A0A1G2KUU9_9BACT</name>
<evidence type="ECO:0000313" key="3">
    <source>
        <dbReference type="EMBL" id="OHA03186.1"/>
    </source>
</evidence>
<keyword evidence="2" id="KW-0812">Transmembrane</keyword>
<dbReference type="EMBL" id="MHQL01000019">
    <property type="protein sequence ID" value="OHA03186.1"/>
    <property type="molecule type" value="Genomic_DNA"/>
</dbReference>
<evidence type="ECO:0000256" key="1">
    <source>
        <dbReference type="SAM" id="MobiDB-lite"/>
    </source>
</evidence>
<protein>
    <recommendedName>
        <fullName evidence="5">Dipeptidylpeptidase IV N-terminal domain-containing protein</fullName>
    </recommendedName>
</protein>
<organism evidence="3 4">
    <name type="scientific">Candidatus Sungbacteria bacterium RIFCSPHIGHO2_02_FULL_51_29</name>
    <dbReference type="NCBI Taxonomy" id="1802273"/>
    <lineage>
        <taxon>Bacteria</taxon>
        <taxon>Candidatus Sungiibacteriota</taxon>
    </lineage>
</organism>
<reference evidence="3 4" key="1">
    <citation type="journal article" date="2016" name="Nat. Commun.">
        <title>Thousands of microbial genomes shed light on interconnected biogeochemical processes in an aquifer system.</title>
        <authorList>
            <person name="Anantharaman K."/>
            <person name="Brown C.T."/>
            <person name="Hug L.A."/>
            <person name="Sharon I."/>
            <person name="Castelle C.J."/>
            <person name="Probst A.J."/>
            <person name="Thomas B.C."/>
            <person name="Singh A."/>
            <person name="Wilkins M.J."/>
            <person name="Karaoz U."/>
            <person name="Brodie E.L."/>
            <person name="Williams K.H."/>
            <person name="Hubbard S.S."/>
            <person name="Banfield J.F."/>
        </authorList>
    </citation>
    <scope>NUCLEOTIDE SEQUENCE [LARGE SCALE GENOMIC DNA]</scope>
</reference>
<feature type="compositionally biased region" description="Pro residues" evidence="1">
    <location>
        <begin position="61"/>
        <end position="71"/>
    </location>
</feature>
<feature type="transmembrane region" description="Helical" evidence="2">
    <location>
        <begin position="5"/>
        <end position="26"/>
    </location>
</feature>
<sequence length="406" mass="43794">MEKKWLLILSALLVLLIIGGLFFFFFSGKSNPLNDAGDDGSIGLLRFLGLSGNKDIDTDGSPPPSPTPGPGTTPDGPGDGTGQKEARLIQITTKGVIGPALTKDGAGISYYVRAGGNLEEMALDGKNVRIVSPLTILGMFDVLWSPTRTKSVLSYADDDLAKRFISEPGGGSPVVFLPQALTATAWSPDGTSLAYFLPQGTANTNLVVASHDGKNPKVVYSTPIPDLTLFWPTKTTILLPSRPSGIAPGVLFSFNTNTKAATVVLDSAYGLTILPSPKGTAMLYAVTNDRGRDPSLFLANITGESATKVSVTTLPEKCVFTTNEFFAYCAIPKNIASFSILPDDWYMGVGFFEDRLIKIDTKTLATETVFDERSFDMTNMFLSSDEQHLFFQDKHDNTLWRLRIVP</sequence>
<proteinExistence type="predicted"/>
<evidence type="ECO:0000256" key="2">
    <source>
        <dbReference type="SAM" id="Phobius"/>
    </source>
</evidence>
<dbReference type="AlphaFoldDB" id="A0A1G2KUU9"/>
<keyword evidence="2" id="KW-1133">Transmembrane helix</keyword>
<comment type="caution">
    <text evidence="3">The sequence shown here is derived from an EMBL/GenBank/DDBJ whole genome shotgun (WGS) entry which is preliminary data.</text>
</comment>